<dbReference type="KEGG" id="ptan:CRYO30217_01710"/>
<reference evidence="7" key="1">
    <citation type="submission" date="2021-04" db="EMBL/GenBank/DDBJ databases">
        <authorList>
            <person name="Rodrigo-Torres L."/>
            <person name="Arahal R. D."/>
            <person name="Lucena T."/>
        </authorList>
    </citation>
    <scope>NUCLEOTIDE SEQUENCE</scope>
    <source>
        <strain evidence="7">AS29M-1</strain>
    </source>
</reference>
<dbReference type="SMART" id="SM00028">
    <property type="entry name" value="TPR"/>
    <property type="match status" value="2"/>
</dbReference>
<proteinExistence type="predicted"/>
<keyword evidence="3" id="KW-0998">Cell outer membrane</keyword>
<dbReference type="Pfam" id="PF00691">
    <property type="entry name" value="OmpA"/>
    <property type="match status" value="1"/>
</dbReference>
<dbReference type="SUPFAM" id="SSF103088">
    <property type="entry name" value="OmpA-like"/>
    <property type="match status" value="1"/>
</dbReference>
<evidence type="ECO:0000256" key="3">
    <source>
        <dbReference type="ARBA" id="ARBA00023237"/>
    </source>
</evidence>
<gene>
    <name evidence="7" type="primary">pal_14</name>
    <name evidence="7" type="ORF">CRYO30217_01710</name>
</gene>
<evidence type="ECO:0000313" key="8">
    <source>
        <dbReference type="Proteomes" id="UP000683507"/>
    </source>
</evidence>
<dbReference type="InterPro" id="IPR011659">
    <property type="entry name" value="WD40"/>
</dbReference>
<sequence>MRKVVGILGLIIASMAMYGQDNSIPFEKKLFKDNKDAFKIAVENLESGDELYNTGMRTLWSQAIPYYERAQSFNPKNARLNYKLGDCYLASNTKTKSLEYFKTAYELNPNIQVDIHYKLGRGYHLSAQFEKAIKEYKIHLSKLTGKDNGPMIKQTKKLIKECETGMEMVANPIRVWVDNLGSKINSAYPDYAAQITADESMIIFTTRRPSVYNEEMINGMYNEDVYISKKDENGNWQQATLISKNINDKENDAVSGLSPDGNKLFLYYHSGNDGGNLYESNMTDEGWSKPEDLGKNINTKKSWDTDASLSYDGKRLYFVSDKEGTMGGRDIWYSDWDEEKERWGESVNIGAPINTEYDEVGIFIHPDGKTMYFSSDGQKGMGGFDIYSSEIQPDGTWSQPENVGYPVCTPDDDVFFTISASGIHGYYASFREDGEGEKDLYMITFLGKPKEPLLAGEDNLIASVTKPVEEEIVQTKLDVAVKNLSILKGKVLDAETKKPLKASVELSDNKAGTQVSAVETPAESGKFLMSLPAGKNYGIAVKSDGYLFHSENFDIPADAGYQEYEKVILMKKVKVGESIVLRNIFFDLDKYSLKDESKTELDRLYTLLVENPTLVIEISGHTDTQGSAAYNQQLSEDRAKAVVDYLVAYGIERTRFEYKGYGETKPMISDAEIAKMKSSTQKKEAHAQNRRTEFKILKY</sequence>
<dbReference type="InterPro" id="IPR011990">
    <property type="entry name" value="TPR-like_helical_dom_sf"/>
</dbReference>
<dbReference type="InterPro" id="IPR036737">
    <property type="entry name" value="OmpA-like_sf"/>
</dbReference>
<dbReference type="PANTHER" id="PTHR30329:SF21">
    <property type="entry name" value="LIPOPROTEIN YIAD-RELATED"/>
    <property type="match status" value="1"/>
</dbReference>
<dbReference type="PROSITE" id="PS50005">
    <property type="entry name" value="TPR"/>
    <property type="match status" value="1"/>
</dbReference>
<dbReference type="SUPFAM" id="SSF48452">
    <property type="entry name" value="TPR-like"/>
    <property type="match status" value="1"/>
</dbReference>
<dbReference type="InterPro" id="IPR006664">
    <property type="entry name" value="OMP_bac"/>
</dbReference>
<accession>A0A916JML0</accession>
<dbReference type="EMBL" id="OU015584">
    <property type="protein sequence ID" value="CAG5081717.1"/>
    <property type="molecule type" value="Genomic_DNA"/>
</dbReference>
<comment type="subcellular location">
    <subcellularLocation>
        <location evidence="1">Cell outer membrane</location>
    </subcellularLocation>
</comment>
<dbReference type="Gene3D" id="3.30.1330.60">
    <property type="entry name" value="OmpA-like domain"/>
    <property type="match status" value="1"/>
</dbReference>
<dbReference type="PRINTS" id="PR01021">
    <property type="entry name" value="OMPADOMAIN"/>
</dbReference>
<dbReference type="Gene3D" id="2.120.10.30">
    <property type="entry name" value="TolB, C-terminal domain"/>
    <property type="match status" value="1"/>
</dbReference>
<dbReference type="InterPro" id="IPR019734">
    <property type="entry name" value="TPR_rpt"/>
</dbReference>
<dbReference type="Gene3D" id="1.25.40.10">
    <property type="entry name" value="Tetratricopeptide repeat domain"/>
    <property type="match status" value="1"/>
</dbReference>
<dbReference type="InterPro" id="IPR050330">
    <property type="entry name" value="Bact_OuterMem_StrucFunc"/>
</dbReference>
<evidence type="ECO:0000256" key="2">
    <source>
        <dbReference type="ARBA" id="ARBA00023136"/>
    </source>
</evidence>
<dbReference type="Pfam" id="PF07676">
    <property type="entry name" value="PD40"/>
    <property type="match status" value="2"/>
</dbReference>
<keyword evidence="8" id="KW-1185">Reference proteome</keyword>
<protein>
    <submittedName>
        <fullName evidence="7">Peptidoglycan-associated lipoprotein</fullName>
    </submittedName>
</protein>
<dbReference type="GO" id="GO:0009279">
    <property type="term" value="C:cell outer membrane"/>
    <property type="evidence" value="ECO:0007669"/>
    <property type="project" value="UniProtKB-SubCell"/>
</dbReference>
<evidence type="ECO:0000313" key="7">
    <source>
        <dbReference type="EMBL" id="CAG5081717.1"/>
    </source>
</evidence>
<feature type="repeat" description="TPR" evidence="4">
    <location>
        <begin position="78"/>
        <end position="111"/>
    </location>
</feature>
<dbReference type="RefSeq" id="WP_258541900.1">
    <property type="nucleotide sequence ID" value="NZ_OU015584.1"/>
</dbReference>
<keyword evidence="2 5" id="KW-0472">Membrane</keyword>
<dbReference type="AlphaFoldDB" id="A0A916JML0"/>
<dbReference type="Proteomes" id="UP000683507">
    <property type="component" value="Chromosome"/>
</dbReference>
<dbReference type="InterPro" id="IPR011042">
    <property type="entry name" value="6-blade_b-propeller_TolB-like"/>
</dbReference>
<dbReference type="Pfam" id="PF13181">
    <property type="entry name" value="TPR_8"/>
    <property type="match status" value="1"/>
</dbReference>
<evidence type="ECO:0000256" key="1">
    <source>
        <dbReference type="ARBA" id="ARBA00004442"/>
    </source>
</evidence>
<dbReference type="InterPro" id="IPR006665">
    <property type="entry name" value="OmpA-like"/>
</dbReference>
<feature type="domain" description="OmpA-like" evidence="6">
    <location>
        <begin position="575"/>
        <end position="699"/>
    </location>
</feature>
<name>A0A916JML0_9FLAO</name>
<dbReference type="PROSITE" id="PS51123">
    <property type="entry name" value="OMPA_2"/>
    <property type="match status" value="1"/>
</dbReference>
<dbReference type="Gene3D" id="2.60.40.1120">
    <property type="entry name" value="Carboxypeptidase-like, regulatory domain"/>
    <property type="match status" value="1"/>
</dbReference>
<evidence type="ECO:0000259" key="6">
    <source>
        <dbReference type="PROSITE" id="PS51123"/>
    </source>
</evidence>
<keyword evidence="7" id="KW-0449">Lipoprotein</keyword>
<dbReference type="SUPFAM" id="SSF82171">
    <property type="entry name" value="DPP6 N-terminal domain-like"/>
    <property type="match status" value="1"/>
</dbReference>
<evidence type="ECO:0000256" key="5">
    <source>
        <dbReference type="PROSITE-ProRule" id="PRU00473"/>
    </source>
</evidence>
<evidence type="ECO:0000256" key="4">
    <source>
        <dbReference type="PROSITE-ProRule" id="PRU00339"/>
    </source>
</evidence>
<dbReference type="PANTHER" id="PTHR30329">
    <property type="entry name" value="STATOR ELEMENT OF FLAGELLAR MOTOR COMPLEX"/>
    <property type="match status" value="1"/>
</dbReference>
<organism evidence="7 8">
    <name type="scientific">Parvicella tangerina</name>
    <dbReference type="NCBI Taxonomy" id="2829795"/>
    <lineage>
        <taxon>Bacteria</taxon>
        <taxon>Pseudomonadati</taxon>
        <taxon>Bacteroidota</taxon>
        <taxon>Flavobacteriia</taxon>
        <taxon>Flavobacteriales</taxon>
        <taxon>Parvicellaceae</taxon>
        <taxon>Parvicella</taxon>
    </lineage>
</organism>
<dbReference type="CDD" id="cd07185">
    <property type="entry name" value="OmpA_C-like"/>
    <property type="match status" value="1"/>
</dbReference>
<keyword evidence="4" id="KW-0802">TPR repeat</keyword>